<dbReference type="GO" id="GO:0016787">
    <property type="term" value="F:hydrolase activity"/>
    <property type="evidence" value="ECO:0007669"/>
    <property type="project" value="InterPro"/>
</dbReference>
<protein>
    <submittedName>
        <fullName evidence="4">Prolyl oligopeptidase family protein</fullName>
    </submittedName>
</protein>
<dbReference type="PANTHER" id="PTHR43037">
    <property type="entry name" value="UNNAMED PRODUCT-RELATED"/>
    <property type="match status" value="1"/>
</dbReference>
<dbReference type="PANTHER" id="PTHR43037:SF1">
    <property type="entry name" value="BLL1128 PROTEIN"/>
    <property type="match status" value="1"/>
</dbReference>
<evidence type="ECO:0000256" key="1">
    <source>
        <dbReference type="ARBA" id="ARBA00022729"/>
    </source>
</evidence>
<reference evidence="5" key="1">
    <citation type="submission" date="2019-02" db="EMBL/GenBank/DDBJ databases">
        <title>Deep-cultivation of Planctomycetes and their phenomic and genomic characterization uncovers novel biology.</title>
        <authorList>
            <person name="Wiegand S."/>
            <person name="Jogler M."/>
            <person name="Boedeker C."/>
            <person name="Pinto D."/>
            <person name="Vollmers J."/>
            <person name="Rivas-Marin E."/>
            <person name="Kohn T."/>
            <person name="Peeters S.H."/>
            <person name="Heuer A."/>
            <person name="Rast P."/>
            <person name="Oberbeckmann S."/>
            <person name="Bunk B."/>
            <person name="Jeske O."/>
            <person name="Meyerdierks A."/>
            <person name="Storesund J.E."/>
            <person name="Kallscheuer N."/>
            <person name="Luecker S."/>
            <person name="Lage O.M."/>
            <person name="Pohl T."/>
            <person name="Merkel B.J."/>
            <person name="Hornburger P."/>
            <person name="Mueller R.-W."/>
            <person name="Bruemmer F."/>
            <person name="Labrenz M."/>
            <person name="Spormann A.M."/>
            <person name="Op den Camp H."/>
            <person name="Overmann J."/>
            <person name="Amann R."/>
            <person name="Jetten M.S.M."/>
            <person name="Mascher T."/>
            <person name="Medema M.H."/>
            <person name="Devos D.P."/>
            <person name="Kaster A.-K."/>
            <person name="Ovreas L."/>
            <person name="Rohde M."/>
            <person name="Galperin M.Y."/>
            <person name="Jogler C."/>
        </authorList>
    </citation>
    <scope>NUCLEOTIDE SEQUENCE [LARGE SCALE GENOMIC DNA]</scope>
    <source>
        <strain evidence="5">Pan97</strain>
    </source>
</reference>
<evidence type="ECO:0000256" key="2">
    <source>
        <dbReference type="SAM" id="SignalP"/>
    </source>
</evidence>
<keyword evidence="1 2" id="KW-0732">Signal</keyword>
<dbReference type="EMBL" id="CP036289">
    <property type="protein sequence ID" value="QDU78254.1"/>
    <property type="molecule type" value="Genomic_DNA"/>
</dbReference>
<dbReference type="Proteomes" id="UP000318626">
    <property type="component" value="Chromosome"/>
</dbReference>
<dbReference type="KEGG" id="bvo:Pan97_53380"/>
<feature type="signal peptide" evidence="2">
    <location>
        <begin position="1"/>
        <end position="23"/>
    </location>
</feature>
<gene>
    <name evidence="4" type="ORF">Pan97_53380</name>
</gene>
<dbReference type="RefSeq" id="WP_144977930.1">
    <property type="nucleotide sequence ID" value="NZ_CP036289.1"/>
</dbReference>
<keyword evidence="5" id="KW-1185">Reference proteome</keyword>
<dbReference type="OrthoDB" id="9764953at2"/>
<accession>A0A518CGF4</accession>
<feature type="chain" id="PRO_5022213595" evidence="2">
    <location>
        <begin position="24"/>
        <end position="244"/>
    </location>
</feature>
<evidence type="ECO:0000313" key="5">
    <source>
        <dbReference type="Proteomes" id="UP000318626"/>
    </source>
</evidence>
<evidence type="ECO:0000259" key="3">
    <source>
        <dbReference type="Pfam" id="PF01738"/>
    </source>
</evidence>
<dbReference type="SUPFAM" id="SSF53474">
    <property type="entry name" value="alpha/beta-Hydrolases"/>
    <property type="match status" value="1"/>
</dbReference>
<proteinExistence type="predicted"/>
<dbReference type="InterPro" id="IPR002925">
    <property type="entry name" value="Dienelactn_hydro"/>
</dbReference>
<dbReference type="AlphaFoldDB" id="A0A518CGF4"/>
<sequence length="244" mass="27470" precursor="true">MKLSRVFCLSLFLLFPLAVGLQAAEEKPATQSEETFELSDGKEMNFLLYLPKGYEQQPKWPLVLFLHGAGERGDDLSLVKKHGPPKLIEKGKEFPFIVVSPQCPKGTWWVTEDVVALMKHIMQIHNVDKNRVYITGLSMGGRGTWQVAGAMSGEVAAIAPICGPSDVSVVEKIAHLPIWVFHGAKDPVVKISHSEDMVKLLKEKGNEPKFTIYPEANHDSWTETYDNQQLYEWLLSHKLETDQE</sequence>
<dbReference type="InterPro" id="IPR029058">
    <property type="entry name" value="AB_hydrolase_fold"/>
</dbReference>
<evidence type="ECO:0000313" key="4">
    <source>
        <dbReference type="EMBL" id="QDU78254.1"/>
    </source>
</evidence>
<dbReference type="Gene3D" id="3.40.50.1820">
    <property type="entry name" value="alpha/beta hydrolase"/>
    <property type="match status" value="1"/>
</dbReference>
<feature type="domain" description="Dienelactone hydrolase" evidence="3">
    <location>
        <begin position="110"/>
        <end position="218"/>
    </location>
</feature>
<dbReference type="InterPro" id="IPR050955">
    <property type="entry name" value="Plant_Biomass_Hydrol_Est"/>
</dbReference>
<organism evidence="4 5">
    <name type="scientific">Bremerella volcania</name>
    <dbReference type="NCBI Taxonomy" id="2527984"/>
    <lineage>
        <taxon>Bacteria</taxon>
        <taxon>Pseudomonadati</taxon>
        <taxon>Planctomycetota</taxon>
        <taxon>Planctomycetia</taxon>
        <taxon>Pirellulales</taxon>
        <taxon>Pirellulaceae</taxon>
        <taxon>Bremerella</taxon>
    </lineage>
</organism>
<dbReference type="Pfam" id="PF01738">
    <property type="entry name" value="DLH"/>
    <property type="match status" value="1"/>
</dbReference>
<name>A0A518CGF4_9BACT</name>